<protein>
    <submittedName>
        <fullName evidence="2">DUF6316 family protein</fullName>
    </submittedName>
</protein>
<organism evidence="2 3">
    <name type="scientific">Marinobacter koreensis</name>
    <dbReference type="NCBI Taxonomy" id="335974"/>
    <lineage>
        <taxon>Bacteria</taxon>
        <taxon>Pseudomonadati</taxon>
        <taxon>Pseudomonadota</taxon>
        <taxon>Gammaproteobacteria</taxon>
        <taxon>Pseudomonadales</taxon>
        <taxon>Marinobacteraceae</taxon>
        <taxon>Marinobacter</taxon>
    </lineage>
</organism>
<gene>
    <name evidence="2" type="ORF">ACFPQA_06055</name>
</gene>
<dbReference type="Proteomes" id="UP001596055">
    <property type="component" value="Unassembled WGS sequence"/>
</dbReference>
<keyword evidence="3" id="KW-1185">Reference proteome</keyword>
<dbReference type="InterPro" id="IPR045630">
    <property type="entry name" value="DUF6316"/>
</dbReference>
<comment type="caution">
    <text evidence="2">The sequence shown here is derived from an EMBL/GenBank/DDBJ whole genome shotgun (WGS) entry which is preliminary data.</text>
</comment>
<accession>A0ABW0RJM0</accession>
<reference evidence="3" key="1">
    <citation type="journal article" date="2019" name="Int. J. Syst. Evol. Microbiol.">
        <title>The Global Catalogue of Microorganisms (GCM) 10K type strain sequencing project: providing services to taxonomists for standard genome sequencing and annotation.</title>
        <authorList>
            <consortium name="The Broad Institute Genomics Platform"/>
            <consortium name="The Broad Institute Genome Sequencing Center for Infectious Disease"/>
            <person name="Wu L."/>
            <person name="Ma J."/>
        </authorList>
    </citation>
    <scope>NUCLEOTIDE SEQUENCE [LARGE SCALE GENOMIC DNA]</scope>
    <source>
        <strain evidence="3">CGMCC 4.1799</strain>
    </source>
</reference>
<dbReference type="RefSeq" id="WP_282451706.1">
    <property type="nucleotide sequence ID" value="NZ_JAKZAJ010000001.1"/>
</dbReference>
<name>A0ABW0RJM0_9GAMM</name>
<proteinExistence type="predicted"/>
<evidence type="ECO:0000259" key="1">
    <source>
        <dbReference type="Pfam" id="PF19837"/>
    </source>
</evidence>
<evidence type="ECO:0000313" key="3">
    <source>
        <dbReference type="Proteomes" id="UP001596055"/>
    </source>
</evidence>
<dbReference type="Pfam" id="PF19837">
    <property type="entry name" value="DUF6316"/>
    <property type="match status" value="1"/>
</dbReference>
<evidence type="ECO:0000313" key="2">
    <source>
        <dbReference type="EMBL" id="MFC5544603.1"/>
    </source>
</evidence>
<sequence length="97" mass="10887">MRTDTITQTFHADRLVHTAIGWYAMTREAYDLGPFQSRQEANDALVRHIRMHKGLNTRAASDEFCGIGLHDTDFCAKSNCARCAEANILRSSTLRAS</sequence>
<feature type="domain" description="DUF6316" evidence="1">
    <location>
        <begin position="7"/>
        <end position="52"/>
    </location>
</feature>
<dbReference type="EMBL" id="JBHSNL010000001">
    <property type="protein sequence ID" value="MFC5544603.1"/>
    <property type="molecule type" value="Genomic_DNA"/>
</dbReference>